<comment type="caution">
    <text evidence="1">The sequence shown here is derived from an EMBL/GenBank/DDBJ whole genome shotgun (WGS) entry which is preliminary data.</text>
</comment>
<reference evidence="1 2" key="1">
    <citation type="submission" date="2018-06" db="EMBL/GenBank/DDBJ databases">
        <title>Noncontiguous genome sequence of Ruminococcaceae bacterium ASD2818.</title>
        <authorList>
            <person name="Chaplin A.V."/>
            <person name="Sokolova S.R."/>
            <person name="Kochetkova T.O."/>
            <person name="Goltsov A.Y."/>
            <person name="Trofimov D.Y."/>
            <person name="Efimov B.A."/>
        </authorList>
    </citation>
    <scope>NUCLEOTIDE SEQUENCE [LARGE SCALE GENOMIC DNA]</scope>
    <source>
        <strain evidence="1 2">ASD2818</strain>
    </source>
</reference>
<organism evidence="1 2">
    <name type="scientific">Hydrogeniiclostridium mannosilyticum</name>
    <dbReference type="NCBI Taxonomy" id="2764322"/>
    <lineage>
        <taxon>Bacteria</taxon>
        <taxon>Bacillati</taxon>
        <taxon>Bacillota</taxon>
        <taxon>Clostridia</taxon>
        <taxon>Eubacteriales</taxon>
        <taxon>Acutalibacteraceae</taxon>
        <taxon>Hydrogeniiclostridium</taxon>
    </lineage>
</organism>
<evidence type="ECO:0000313" key="2">
    <source>
        <dbReference type="Proteomes" id="UP000249377"/>
    </source>
</evidence>
<evidence type="ECO:0000313" key="1">
    <source>
        <dbReference type="EMBL" id="RAQ22613.1"/>
    </source>
</evidence>
<gene>
    <name evidence="1" type="ORF">DPQ25_12580</name>
</gene>
<dbReference type="Proteomes" id="UP000249377">
    <property type="component" value="Unassembled WGS sequence"/>
</dbReference>
<sequence length="429" mass="48978">MNRKKIRNWSPLDNAAKIFPPTSDEADPKVFRFSCCLTERVEEPPLQRALAQTLEEFPSFRNVLKRGVFWYYLEENSIRPLVKREDMPPCSLIYRAASPALFRVTWFEHKISLEVYHVLTDGTGAMQFFKLLLCYYLKERHPEALQGYTPLIDYSASRGEKGRDSFDQYYNRRIKGKNAPDKPAYQLRGPGSPEGRLQVIEGLVPADRLLQAAHRRHATLTVFLTAVLMQAVEGVMRVRDKKKPVTITVPVNLRNFFESQSARNFFSIINVAYSFQGREPDLDEIVQSVGMDFKQRLTQEFLQNRLNALSSLEHNPIARVVPLPVKDFFMKAAYNISERNYTAALSNIGRVDMPAEVQPYISYFDVLTSTKKLQLCICSYQNVLALSFSSAFAGTDVQRLFFQQLTALGIPVEICSNIEGIPPEEAPNP</sequence>
<keyword evidence="2" id="KW-1185">Reference proteome</keyword>
<name>A0A328UDV9_9FIRM</name>
<accession>A0A328UDV9</accession>
<protein>
    <recommendedName>
        <fullName evidence="3">Alcohol acetyltransferase</fullName>
    </recommendedName>
</protein>
<dbReference type="AlphaFoldDB" id="A0A328UDV9"/>
<proteinExistence type="predicted"/>
<evidence type="ECO:0008006" key="3">
    <source>
        <dbReference type="Google" id="ProtNLM"/>
    </source>
</evidence>
<dbReference type="EMBL" id="QLYR01000011">
    <property type="protein sequence ID" value="RAQ22613.1"/>
    <property type="molecule type" value="Genomic_DNA"/>
</dbReference>
<dbReference type="RefSeq" id="WP_112333524.1">
    <property type="nucleotide sequence ID" value="NZ_QLYR01000011.1"/>
</dbReference>